<dbReference type="RefSeq" id="WP_138656360.1">
    <property type="nucleotide sequence ID" value="NZ_VATY01000001.1"/>
</dbReference>
<evidence type="ECO:0000313" key="6">
    <source>
        <dbReference type="Proteomes" id="UP000310314"/>
    </source>
</evidence>
<gene>
    <name evidence="5" type="ORF">FEE95_03070</name>
</gene>
<dbReference type="Gene3D" id="1.10.150.130">
    <property type="match status" value="1"/>
</dbReference>
<dbReference type="InterPro" id="IPR002104">
    <property type="entry name" value="Integrase_catalytic"/>
</dbReference>
<keyword evidence="2" id="KW-0238">DNA-binding</keyword>
<evidence type="ECO:0000256" key="3">
    <source>
        <dbReference type="ARBA" id="ARBA00023172"/>
    </source>
</evidence>
<dbReference type="InterPro" id="IPR010998">
    <property type="entry name" value="Integrase_recombinase_N"/>
</dbReference>
<comment type="similarity">
    <text evidence="1">Belongs to the 'phage' integrase family.</text>
</comment>
<evidence type="ECO:0000256" key="2">
    <source>
        <dbReference type="ARBA" id="ARBA00023125"/>
    </source>
</evidence>
<dbReference type="Proteomes" id="UP000310314">
    <property type="component" value="Unassembled WGS sequence"/>
</dbReference>
<dbReference type="InterPro" id="IPR035386">
    <property type="entry name" value="Arm-DNA-bind_5"/>
</dbReference>
<dbReference type="Pfam" id="PF13102">
    <property type="entry name" value="Phage_int_SAM_5"/>
    <property type="match status" value="1"/>
</dbReference>
<keyword evidence="3" id="KW-0233">DNA recombination</keyword>
<accession>A0A5S3PYP0</accession>
<dbReference type="PROSITE" id="PS51898">
    <property type="entry name" value="TYR_RECOMBINASE"/>
    <property type="match status" value="1"/>
</dbReference>
<organism evidence="5 6">
    <name type="scientific">Maribacter algarum</name>
    <name type="common">ex Zhang et al. 2020</name>
    <dbReference type="NCBI Taxonomy" id="2578118"/>
    <lineage>
        <taxon>Bacteria</taxon>
        <taxon>Pseudomonadati</taxon>
        <taxon>Bacteroidota</taxon>
        <taxon>Flavobacteriia</taxon>
        <taxon>Flavobacteriales</taxon>
        <taxon>Flavobacteriaceae</taxon>
        <taxon>Maribacter</taxon>
    </lineage>
</organism>
<feature type="domain" description="Tyr recombinase" evidence="4">
    <location>
        <begin position="180"/>
        <end position="346"/>
    </location>
</feature>
<dbReference type="PANTHER" id="PTHR30349:SF64">
    <property type="entry name" value="PROPHAGE INTEGRASE INTD-RELATED"/>
    <property type="match status" value="1"/>
</dbReference>
<sequence>MSVKLRTKTLAKGIKRYYLDIYHNKERSYEFLDIKITPRDIKSKEKKRLAENIRANKELELISLGTSYQPEHLKDLNFNVFADNFISNYKFKDVRIVANAITKFNEATENRKLKLSQITPSVMEAYKTYLIHDAGLSGETAHNYFTRFKKVLRSAKIKGYIKSMPTDEIRFSNPNKEDSLKKEVLTAEELQLLANAHCGNNDVKRAFLFCCYTSLGMAEIRSLRWKHIKSNRLETNRAKTGQLINNRLNSVAVSLLGERKGKEDYIFNLQFISDNAVNKNLRYWVKRANIDKHLTFYCARHTFACLLLMNGANLKTVADAMGHSSTKSTLKYLNHVQKLQDSAIDNLPNIVL</sequence>
<protein>
    <submittedName>
        <fullName evidence="5">Site-specific integrase</fullName>
    </submittedName>
</protein>
<dbReference type="GO" id="GO:0006310">
    <property type="term" value="P:DNA recombination"/>
    <property type="evidence" value="ECO:0007669"/>
    <property type="project" value="UniProtKB-KW"/>
</dbReference>
<dbReference type="AlphaFoldDB" id="A0A5S3PYP0"/>
<dbReference type="PANTHER" id="PTHR30349">
    <property type="entry name" value="PHAGE INTEGRASE-RELATED"/>
    <property type="match status" value="1"/>
</dbReference>
<reference evidence="5 6" key="1">
    <citation type="submission" date="2019-05" db="EMBL/GenBank/DDBJ databases">
        <authorList>
            <person name="Zhang J.-Y."/>
            <person name="Feg X."/>
            <person name="Du Z.-J."/>
        </authorList>
    </citation>
    <scope>NUCLEOTIDE SEQUENCE [LARGE SCALE GENOMIC DNA]</scope>
    <source>
        <strain evidence="5 6">RZ26</strain>
    </source>
</reference>
<dbReference type="InterPro" id="IPR050090">
    <property type="entry name" value="Tyrosine_recombinase_XerCD"/>
</dbReference>
<keyword evidence="6" id="KW-1185">Reference proteome</keyword>
<dbReference type="CDD" id="cd01185">
    <property type="entry name" value="INTN1_C_like"/>
    <property type="match status" value="1"/>
</dbReference>
<proteinExistence type="inferred from homology"/>
<dbReference type="OrthoDB" id="9806835at2"/>
<dbReference type="InterPro" id="IPR011010">
    <property type="entry name" value="DNA_brk_join_enz"/>
</dbReference>
<dbReference type="InterPro" id="IPR025269">
    <property type="entry name" value="SAM-like_dom"/>
</dbReference>
<dbReference type="Pfam" id="PF00589">
    <property type="entry name" value="Phage_integrase"/>
    <property type="match status" value="1"/>
</dbReference>
<evidence type="ECO:0000313" key="5">
    <source>
        <dbReference type="EMBL" id="TMM58427.1"/>
    </source>
</evidence>
<dbReference type="SUPFAM" id="SSF56349">
    <property type="entry name" value="DNA breaking-rejoining enzymes"/>
    <property type="match status" value="1"/>
</dbReference>
<dbReference type="Gene3D" id="1.10.443.10">
    <property type="entry name" value="Intergrase catalytic core"/>
    <property type="match status" value="1"/>
</dbReference>
<evidence type="ECO:0000256" key="1">
    <source>
        <dbReference type="ARBA" id="ARBA00008857"/>
    </source>
</evidence>
<dbReference type="GO" id="GO:0003677">
    <property type="term" value="F:DNA binding"/>
    <property type="evidence" value="ECO:0007669"/>
    <property type="project" value="UniProtKB-KW"/>
</dbReference>
<dbReference type="EMBL" id="VATY01000001">
    <property type="protein sequence ID" value="TMM58427.1"/>
    <property type="molecule type" value="Genomic_DNA"/>
</dbReference>
<evidence type="ECO:0000259" key="4">
    <source>
        <dbReference type="PROSITE" id="PS51898"/>
    </source>
</evidence>
<name>A0A5S3PYP0_9FLAO</name>
<comment type="caution">
    <text evidence="5">The sequence shown here is derived from an EMBL/GenBank/DDBJ whole genome shotgun (WGS) entry which is preliminary data.</text>
</comment>
<dbReference type="GO" id="GO:0015074">
    <property type="term" value="P:DNA integration"/>
    <property type="evidence" value="ECO:0007669"/>
    <property type="project" value="InterPro"/>
</dbReference>
<dbReference type="Pfam" id="PF17293">
    <property type="entry name" value="Arm-DNA-bind_5"/>
    <property type="match status" value="1"/>
</dbReference>
<dbReference type="InterPro" id="IPR013762">
    <property type="entry name" value="Integrase-like_cat_sf"/>
</dbReference>